<feature type="region of interest" description="Disordered" evidence="1">
    <location>
        <begin position="1"/>
        <end position="20"/>
    </location>
</feature>
<accession>A0AAV5TYA4</accession>
<dbReference type="EMBL" id="BTSX01000005">
    <property type="protein sequence ID" value="GMS99464.1"/>
    <property type="molecule type" value="Genomic_DNA"/>
</dbReference>
<evidence type="ECO:0000313" key="2">
    <source>
        <dbReference type="EMBL" id="GMS99464.1"/>
    </source>
</evidence>
<evidence type="ECO:0000313" key="3">
    <source>
        <dbReference type="Proteomes" id="UP001432027"/>
    </source>
</evidence>
<comment type="caution">
    <text evidence="2">The sequence shown here is derived from an EMBL/GenBank/DDBJ whole genome shotgun (WGS) entry which is preliminary data.</text>
</comment>
<feature type="compositionally biased region" description="Basic residues" evidence="1">
    <location>
        <begin position="1"/>
        <end position="16"/>
    </location>
</feature>
<feature type="non-terminal residue" evidence="2">
    <location>
        <position position="69"/>
    </location>
</feature>
<dbReference type="Proteomes" id="UP001432027">
    <property type="component" value="Unassembled WGS sequence"/>
</dbReference>
<proteinExistence type="predicted"/>
<feature type="non-terminal residue" evidence="2">
    <location>
        <position position="1"/>
    </location>
</feature>
<name>A0AAV5TYA4_9BILA</name>
<keyword evidence="3" id="KW-1185">Reference proteome</keyword>
<protein>
    <submittedName>
        <fullName evidence="2">Uncharacterized protein</fullName>
    </submittedName>
</protein>
<dbReference type="AlphaFoldDB" id="A0AAV5TYA4"/>
<gene>
    <name evidence="2" type="ORF">PENTCL1PPCAC_21639</name>
</gene>
<reference evidence="2" key="1">
    <citation type="submission" date="2023-10" db="EMBL/GenBank/DDBJ databases">
        <title>Genome assembly of Pristionchus species.</title>
        <authorList>
            <person name="Yoshida K."/>
            <person name="Sommer R.J."/>
        </authorList>
    </citation>
    <scope>NUCLEOTIDE SEQUENCE</scope>
    <source>
        <strain evidence="2">RS0144</strain>
    </source>
</reference>
<sequence>CHCRRPSRSALPRHPHSAQAEQIDRVAVECERLPDKLPLSVECLPSTGSVDVGRDGNAVRNVRFQRNIF</sequence>
<evidence type="ECO:0000256" key="1">
    <source>
        <dbReference type="SAM" id="MobiDB-lite"/>
    </source>
</evidence>
<organism evidence="2 3">
    <name type="scientific">Pristionchus entomophagus</name>
    <dbReference type="NCBI Taxonomy" id="358040"/>
    <lineage>
        <taxon>Eukaryota</taxon>
        <taxon>Metazoa</taxon>
        <taxon>Ecdysozoa</taxon>
        <taxon>Nematoda</taxon>
        <taxon>Chromadorea</taxon>
        <taxon>Rhabditida</taxon>
        <taxon>Rhabditina</taxon>
        <taxon>Diplogasteromorpha</taxon>
        <taxon>Diplogasteroidea</taxon>
        <taxon>Neodiplogasteridae</taxon>
        <taxon>Pristionchus</taxon>
    </lineage>
</organism>